<gene>
    <name evidence="2" type="ORF">FH063_003568</name>
</gene>
<evidence type="ECO:0000256" key="1">
    <source>
        <dbReference type="SAM" id="MobiDB-lite"/>
    </source>
</evidence>
<evidence type="ECO:0000313" key="3">
    <source>
        <dbReference type="Proteomes" id="UP000325333"/>
    </source>
</evidence>
<dbReference type="EMBL" id="VEWN01000003">
    <property type="protein sequence ID" value="KAA1056695.1"/>
    <property type="molecule type" value="Genomic_DNA"/>
</dbReference>
<sequence length="262" mass="28537">MALKDLDSLTLSRIPRVQRPSRREHIGRTATLGCASRSPILGRFPESPMGHSPDYSAERRHPADSDAPPLPSVRRNLSAERRRFPPGFSAERRHPDVIRHPSRGFNALIPLTPAPRIDATGAIPTHAFESWTACWGHDNILRNGLTKARTDSFWTRVLGQGFGPGFSAGGSEQPRHAEGGDDDVAEDATSGNTKGTGLATCALVHTEVSKTDGRPGEPDPASAVWRLHDARVGPENQVESRIPLTLPLCLPPGLKRWIMGRQ</sequence>
<organism evidence="2 3">
    <name type="scientific">Azospirillum argentinense</name>
    <dbReference type="NCBI Taxonomy" id="2970906"/>
    <lineage>
        <taxon>Bacteria</taxon>
        <taxon>Pseudomonadati</taxon>
        <taxon>Pseudomonadota</taxon>
        <taxon>Alphaproteobacteria</taxon>
        <taxon>Rhodospirillales</taxon>
        <taxon>Azospirillaceae</taxon>
        <taxon>Azospirillum</taxon>
    </lineage>
</organism>
<feature type="region of interest" description="Disordered" evidence="1">
    <location>
        <begin position="164"/>
        <end position="196"/>
    </location>
</feature>
<accession>A0A5B0KXF8</accession>
<feature type="region of interest" description="Disordered" evidence="1">
    <location>
        <begin position="15"/>
        <end position="94"/>
    </location>
</feature>
<comment type="caution">
    <text evidence="2">The sequence shown here is derived from an EMBL/GenBank/DDBJ whole genome shotgun (WGS) entry which is preliminary data.</text>
</comment>
<reference evidence="2 3" key="1">
    <citation type="submission" date="2019-07" db="EMBL/GenBank/DDBJ databases">
        <title>Genome sequencing of the stress-tolerant strain Azospirillum brasilense Az19.</title>
        <authorList>
            <person name="Maroniche G.A."/>
            <person name="Garcia J.E."/>
            <person name="Pagnussat L."/>
            <person name="Amenta M."/>
            <person name="Creus C.M."/>
        </authorList>
    </citation>
    <scope>NUCLEOTIDE SEQUENCE [LARGE SCALE GENOMIC DNA]</scope>
    <source>
        <strain evidence="2 3">Az19</strain>
    </source>
</reference>
<dbReference type="AlphaFoldDB" id="A0A5B0KXF8"/>
<proteinExistence type="predicted"/>
<dbReference type="Proteomes" id="UP000325333">
    <property type="component" value="Unassembled WGS sequence"/>
</dbReference>
<protein>
    <submittedName>
        <fullName evidence="2">Uncharacterized protein</fullName>
    </submittedName>
</protein>
<evidence type="ECO:0000313" key="2">
    <source>
        <dbReference type="EMBL" id="KAA1056695.1"/>
    </source>
</evidence>
<name>A0A5B0KXF8_9PROT</name>